<dbReference type="GO" id="GO:0015012">
    <property type="term" value="P:heparan sulfate proteoglycan biosynthetic process"/>
    <property type="evidence" value="ECO:0007669"/>
    <property type="project" value="UniProtKB-UniPathway"/>
</dbReference>
<evidence type="ECO:0000256" key="1">
    <source>
        <dbReference type="ARBA" id="ARBA00004323"/>
    </source>
</evidence>
<evidence type="ECO:0000256" key="2">
    <source>
        <dbReference type="ARBA" id="ARBA00004648"/>
    </source>
</evidence>
<dbReference type="PROSITE" id="PS51212">
    <property type="entry name" value="WSC"/>
    <property type="match status" value="1"/>
</dbReference>
<dbReference type="GO" id="GO:0046872">
    <property type="term" value="F:metal ion binding"/>
    <property type="evidence" value="ECO:0007669"/>
    <property type="project" value="UniProtKB-KW"/>
</dbReference>
<dbReference type="EC" id="2.4.2.26" evidence="6"/>
<keyword evidence="10" id="KW-0479">Metal-binding</keyword>
<comment type="similarity">
    <text evidence="5">Belongs to the glycosyltransferase 14 family. XylT subfamily.</text>
</comment>
<keyword evidence="13 21" id="KW-1133">Transmembrane helix</keyword>
<evidence type="ECO:0000256" key="6">
    <source>
        <dbReference type="ARBA" id="ARBA00011972"/>
    </source>
</evidence>
<evidence type="ECO:0000256" key="18">
    <source>
        <dbReference type="ARBA" id="ARBA00042865"/>
    </source>
</evidence>
<keyword evidence="9 21" id="KW-0812">Transmembrane</keyword>
<dbReference type="AlphaFoldDB" id="A0A6M2DSJ2"/>
<dbReference type="InterPro" id="IPR003406">
    <property type="entry name" value="Glyco_trans_14"/>
</dbReference>
<dbReference type="GO" id="GO:0030158">
    <property type="term" value="F:protein xylosyltransferase activity"/>
    <property type="evidence" value="ECO:0007669"/>
    <property type="project" value="UniProtKB-EC"/>
</dbReference>
<dbReference type="Pfam" id="PF02485">
    <property type="entry name" value="Branch"/>
    <property type="match status" value="1"/>
</dbReference>
<evidence type="ECO:0000256" key="11">
    <source>
        <dbReference type="ARBA" id="ARBA00022824"/>
    </source>
</evidence>
<evidence type="ECO:0000256" key="5">
    <source>
        <dbReference type="ARBA" id="ARBA00010195"/>
    </source>
</evidence>
<accession>A0A6M2DSJ2</accession>
<keyword evidence="14" id="KW-0333">Golgi apparatus</keyword>
<evidence type="ECO:0000256" key="12">
    <source>
        <dbReference type="ARBA" id="ARBA00022968"/>
    </source>
</evidence>
<evidence type="ECO:0000313" key="23">
    <source>
        <dbReference type="EMBL" id="NOV47747.1"/>
    </source>
</evidence>
<feature type="transmembrane region" description="Helical" evidence="21">
    <location>
        <begin position="15"/>
        <end position="34"/>
    </location>
</feature>
<evidence type="ECO:0000256" key="8">
    <source>
        <dbReference type="ARBA" id="ARBA00022679"/>
    </source>
</evidence>
<evidence type="ECO:0000256" key="14">
    <source>
        <dbReference type="ARBA" id="ARBA00023034"/>
    </source>
</evidence>
<name>A0A6M2DSJ2_XENCH</name>
<evidence type="ECO:0000256" key="4">
    <source>
        <dbReference type="ARBA" id="ARBA00005093"/>
    </source>
</evidence>
<evidence type="ECO:0000256" key="20">
    <source>
        <dbReference type="SAM" id="MobiDB-lite"/>
    </source>
</evidence>
<evidence type="ECO:0000256" key="16">
    <source>
        <dbReference type="ARBA" id="ARBA00023157"/>
    </source>
</evidence>
<keyword evidence="7" id="KW-0328">Glycosyltransferase</keyword>
<dbReference type="GO" id="GO:0000139">
    <property type="term" value="C:Golgi membrane"/>
    <property type="evidence" value="ECO:0007669"/>
    <property type="project" value="UniProtKB-SubCell"/>
</dbReference>
<dbReference type="UniPathway" id="UPA00756"/>
<keyword evidence="17" id="KW-0325">Glycoprotein</keyword>
<evidence type="ECO:0000256" key="13">
    <source>
        <dbReference type="ARBA" id="ARBA00022989"/>
    </source>
</evidence>
<dbReference type="Pfam" id="PF01822">
    <property type="entry name" value="WSC"/>
    <property type="match status" value="1"/>
</dbReference>
<dbReference type="SMART" id="SM00321">
    <property type="entry name" value="WSC"/>
    <property type="match status" value="1"/>
</dbReference>
<organism evidence="23">
    <name type="scientific">Xenopsylla cheopis</name>
    <name type="common">Oriental rat flea</name>
    <name type="synonym">Pulex cheopis</name>
    <dbReference type="NCBI Taxonomy" id="163159"/>
    <lineage>
        <taxon>Eukaryota</taxon>
        <taxon>Metazoa</taxon>
        <taxon>Ecdysozoa</taxon>
        <taxon>Arthropoda</taxon>
        <taxon>Hexapoda</taxon>
        <taxon>Insecta</taxon>
        <taxon>Pterygota</taxon>
        <taxon>Neoptera</taxon>
        <taxon>Endopterygota</taxon>
        <taxon>Siphonaptera</taxon>
        <taxon>Pulicidae</taxon>
        <taxon>Xenopsyllinae</taxon>
        <taxon>Xenopsylla</taxon>
    </lineage>
</organism>
<dbReference type="InterPro" id="IPR024448">
    <property type="entry name" value="XylT_C"/>
</dbReference>
<dbReference type="PANTHER" id="PTHR46025:SF3">
    <property type="entry name" value="XYLOSYLTRANSFERASE OXT"/>
    <property type="match status" value="1"/>
</dbReference>
<evidence type="ECO:0000259" key="22">
    <source>
        <dbReference type="PROSITE" id="PS51212"/>
    </source>
</evidence>
<evidence type="ECO:0000256" key="15">
    <source>
        <dbReference type="ARBA" id="ARBA00023136"/>
    </source>
</evidence>
<evidence type="ECO:0000256" key="7">
    <source>
        <dbReference type="ARBA" id="ARBA00022676"/>
    </source>
</evidence>
<evidence type="ECO:0000256" key="3">
    <source>
        <dbReference type="ARBA" id="ARBA00004840"/>
    </source>
</evidence>
<evidence type="ECO:0000256" key="10">
    <source>
        <dbReference type="ARBA" id="ARBA00022723"/>
    </source>
</evidence>
<evidence type="ECO:0000256" key="17">
    <source>
        <dbReference type="ARBA" id="ARBA00023180"/>
    </source>
</evidence>
<feature type="domain" description="WSC" evidence="22">
    <location>
        <begin position="163"/>
        <end position="257"/>
    </location>
</feature>
<dbReference type="PANTHER" id="PTHR46025">
    <property type="entry name" value="XYLOSYLTRANSFERASE OXT"/>
    <property type="match status" value="1"/>
</dbReference>
<keyword evidence="12" id="KW-0735">Signal-anchor</keyword>
<dbReference type="InterPro" id="IPR002889">
    <property type="entry name" value="WSC_carb-bd"/>
</dbReference>
<comment type="pathway">
    <text evidence="3">Glycan metabolism; chondroitin sulfate biosynthesis.</text>
</comment>
<proteinExistence type="inferred from homology"/>
<dbReference type="Pfam" id="PF12529">
    <property type="entry name" value="Xylo_C"/>
    <property type="match status" value="1"/>
</dbReference>
<reference evidence="23" key="1">
    <citation type="submission" date="2020-03" db="EMBL/GenBank/DDBJ databases">
        <title>Transcriptomic Profiling of the Digestive Tract of the Rat Flea, Xenopsylla cheopis, Following Blood Feeding and Infection with Yersinia pestis.</title>
        <authorList>
            <person name="Bland D.M."/>
            <person name="Martens C.A."/>
            <person name="Virtaneva K."/>
            <person name="Kanakabandi K."/>
            <person name="Long D."/>
            <person name="Rosenke R."/>
            <person name="Saturday G.A."/>
            <person name="Hoyt F.H."/>
            <person name="Bruno D.P."/>
            <person name="Ribeiro J.M.C."/>
            <person name="Hinnebusch J."/>
        </authorList>
    </citation>
    <scope>NUCLEOTIDE SEQUENCE</scope>
</reference>
<keyword evidence="11" id="KW-0256">Endoplasmic reticulum</keyword>
<comment type="subcellular location">
    <subcellularLocation>
        <location evidence="2">Endoplasmic reticulum membrane</location>
        <topology evidence="2">Single-pass type II membrane protein</topology>
    </subcellularLocation>
    <subcellularLocation>
        <location evidence="1">Golgi apparatus membrane</location>
        <topology evidence="1">Single-pass type II membrane protein</topology>
    </subcellularLocation>
</comment>
<evidence type="ECO:0000256" key="19">
    <source>
        <dbReference type="ARBA" id="ARBA00047847"/>
    </source>
</evidence>
<dbReference type="EMBL" id="GIIL01004021">
    <property type="protein sequence ID" value="NOV47747.1"/>
    <property type="molecule type" value="Transcribed_RNA"/>
</dbReference>
<keyword evidence="15 21" id="KW-0472">Membrane</keyword>
<protein>
    <recommendedName>
        <fullName evidence="6">protein xylosyltransferase</fullName>
        <ecNumber evidence="6">2.4.2.26</ecNumber>
    </recommendedName>
    <alternativeName>
        <fullName evidence="18">Peptide O-xylosyltransferase</fullName>
    </alternativeName>
</protein>
<dbReference type="GO" id="GO:0050650">
    <property type="term" value="P:chondroitin sulfate proteoglycan biosynthetic process"/>
    <property type="evidence" value="ECO:0007669"/>
    <property type="project" value="TreeGrafter"/>
</dbReference>
<comment type="pathway">
    <text evidence="4">Glycan metabolism; heparan sulfate biosynthesis.</text>
</comment>
<keyword evidence="8" id="KW-0808">Transferase</keyword>
<feature type="region of interest" description="Disordered" evidence="20">
    <location>
        <begin position="48"/>
        <end position="82"/>
    </location>
</feature>
<dbReference type="UniPathway" id="UPA00755"/>
<sequence length="915" mass="105721">MAIIRHSAGRWFGRYRLYFLLGIIILVIQVYLAYKSLAILPYSKLNTASPHTRNSKIREDGQRKTNTLFDDEDNQSNSNNNAVFKQRNELNKASYNISKSILQEDLEFTPTCDIQSREAISAIHRAKTQKCKKLIANITCAIQAKTFYPEHLPNFCPNEGFTNNKPLGCFKDEKNFRMLTGYYANYKLNNSPKYCSQMCLQSGFPYAGVQYSSECFCGVNAPSSALKKPDSSCNMKCLGDPKEICGGFFKMNIYETGIAKFTAQTAISLTTNDSEPKVRIAYLLTLNGRAVRQVYRLIKALFHVDHYFYIHVDSRQDYMFRQLLQLEKSFPNIRLSRNRFSTIWGGASLLQMLLASMNELLKSDWKWDFVINLSESDFPIKSNDRLVQFLTANKNKNFVKSHGREVQRFIQKQGLDKTFIECDTHMWRTGDRTLPWGIQVDGGSDWITLTREFVRYVTQEQDELIKGLLTVFKHTLLPAESFFHTVLRNSRFCKTYVDNNLHVTNWKRRLGCKCQYKHVVDWCGCSPNDFKLDDWPRLQATEMRQLFFARKFEPVIDQKIILKLEEWLFGKDDFAINLHSYWQSIYHYADMNPSTEDALITISKSLVRTSSNNINCDISLIKILEVLSYHNHDKFIGNIVQYEISTQLYGKFKLEMLIGLQNHTHINHNSHLNKHFFNIHISTDYDQKEQISRNFGKAIGPFSDIVAIYEYLPDSEAFQNHNITLMFVDPSGNTADISDGYIDLARTINFVKPTLKTPHLPGVWTVHVVHNKKLIAKTNFLVIPLEIYLGKEISEEHLDYIHVGNSHYSKSDHLLNEYKSFLPIKENIQNLSKIAVKNSKKLHLDLKNWIDSLTSTFYKVLGQCIIIGKSEKSKDFKCSNIQLSSCESVSWSSMTYDPKSHIGKIDLTTGLLMRL</sequence>
<comment type="catalytic activity">
    <reaction evidence="19">
        <text>UDP-alpha-D-xylose + L-seryl-[protein] = 3-O-(beta-D-xylosyl)-L-seryl-[protein] + UDP + H(+)</text>
        <dbReference type="Rhea" id="RHEA:50192"/>
        <dbReference type="Rhea" id="RHEA-COMP:9863"/>
        <dbReference type="Rhea" id="RHEA-COMP:12567"/>
        <dbReference type="ChEBI" id="CHEBI:15378"/>
        <dbReference type="ChEBI" id="CHEBI:29999"/>
        <dbReference type="ChEBI" id="CHEBI:57632"/>
        <dbReference type="ChEBI" id="CHEBI:58223"/>
        <dbReference type="ChEBI" id="CHEBI:132085"/>
        <dbReference type="EC" id="2.4.2.26"/>
    </reaction>
</comment>
<keyword evidence="16" id="KW-1015">Disulfide bond</keyword>
<evidence type="ECO:0000256" key="21">
    <source>
        <dbReference type="SAM" id="Phobius"/>
    </source>
</evidence>
<dbReference type="InterPro" id="IPR043538">
    <property type="entry name" value="XYLT"/>
</dbReference>
<evidence type="ECO:0000256" key="9">
    <source>
        <dbReference type="ARBA" id="ARBA00022692"/>
    </source>
</evidence>
<dbReference type="GO" id="GO:0005789">
    <property type="term" value="C:endoplasmic reticulum membrane"/>
    <property type="evidence" value="ECO:0007669"/>
    <property type="project" value="UniProtKB-SubCell"/>
</dbReference>